<feature type="active site" description="Charge relay system" evidence="15">
    <location>
        <position position="527"/>
    </location>
</feature>
<comment type="catalytic activity">
    <reaction evidence="1">
        <text>Release of an N-terminal tripeptide from a polypeptide.</text>
        <dbReference type="EC" id="3.4.14.10"/>
    </reaction>
</comment>
<sequence length="612" mass="66406">MLSYVASSAVLALLAAASTTMGSSVSVRSPYAVKDTHHVPRKWTKVGAAPSDHIIHLQIGLKQSQFDELERHLYEVSDPANVRYGQHLTEHEVNELVKPSEDALDLVHDWLYDHGIETSSLSYSPAKDWIKVSLPVSEVESLLDTKYSVFEHEEGGYIVRTPEWSLPQHLHEHVDVVQPTNSFFRAKAQRSTLKTNKNQSGWKPPQPVTYPSNATLSQVCNETAVTPLCLRTLYGTVDYKVQAAGKNQVGLNDFLGESNNRSDVKLFLESYRPEAVAAAYQFKVEVIANGTNNQNQLNETELEAGTELEGNLDAETILGISWPTPLTAFTTGGSPPFKPDDETPTDTNEPYLTWVQYVLSHPNPPQVISTSYDDDEQTVPLSFAKSVCNSFAQLGARGVSLLFASGDSGVGSDGGCFTNDGKNTSTFLPEFPSTCPYITSVGATMNHSPEIVAFDPVDAFSSGGGFSSYFPRPAYQNAVVPKYVSSLKGSFSGLFNPQGRAYPDIAAQGFHFITTWNGTELWLDGTSASTPTASAVISLVNDFLIASGRPPLGFLNPWLYAGGFKAFTDITSGSAIGCSTDGFPATEGWDAVTGWGTPYFPAIKELLEGKGY</sequence>
<evidence type="ECO:0000256" key="6">
    <source>
        <dbReference type="ARBA" id="ARBA00022670"/>
    </source>
</evidence>
<comment type="cofactor">
    <cofactor evidence="15">
        <name>Ca(2+)</name>
        <dbReference type="ChEBI" id="CHEBI:29108"/>
    </cofactor>
    <text evidence="15">Binds 1 Ca(2+) ion per subunit.</text>
</comment>
<keyword evidence="9 15" id="KW-0378">Hydrolase</keyword>
<reference evidence="19" key="2">
    <citation type="submission" date="2015-01" db="EMBL/GenBank/DDBJ databases">
        <title>Evolutionary Origins and Diversification of the Mycorrhizal Mutualists.</title>
        <authorList>
            <consortium name="DOE Joint Genome Institute"/>
            <consortium name="Mycorrhizal Genomics Consortium"/>
            <person name="Kohler A."/>
            <person name="Kuo A."/>
            <person name="Nagy L.G."/>
            <person name="Floudas D."/>
            <person name="Copeland A."/>
            <person name="Barry K.W."/>
            <person name="Cichocki N."/>
            <person name="Veneault-Fourrey C."/>
            <person name="LaButti K."/>
            <person name="Lindquist E.A."/>
            <person name="Lipzen A."/>
            <person name="Lundell T."/>
            <person name="Morin E."/>
            <person name="Murat C."/>
            <person name="Riley R."/>
            <person name="Ohm R."/>
            <person name="Sun H."/>
            <person name="Tunlid A."/>
            <person name="Henrissat B."/>
            <person name="Grigoriev I.V."/>
            <person name="Hibbett D.S."/>
            <person name="Martin F."/>
        </authorList>
    </citation>
    <scope>NUCLEOTIDE SEQUENCE [LARGE SCALE GENOMIC DNA]</scope>
    <source>
        <strain evidence="19">Zn</strain>
    </source>
</reference>
<evidence type="ECO:0000256" key="15">
    <source>
        <dbReference type="PROSITE-ProRule" id="PRU01032"/>
    </source>
</evidence>
<name>A0A0C3HKS2_OIDMZ</name>
<comment type="function">
    <text evidence="2">Secreted tripeptidyl-peptidase which degrades proteins at acidic pHs and is involved in virulence.</text>
</comment>
<dbReference type="STRING" id="913774.A0A0C3HKS2"/>
<feature type="domain" description="Peptidase S53" evidence="17">
    <location>
        <begin position="224"/>
        <end position="610"/>
    </location>
</feature>
<evidence type="ECO:0000256" key="9">
    <source>
        <dbReference type="ARBA" id="ARBA00022801"/>
    </source>
</evidence>
<dbReference type="CDD" id="cd11377">
    <property type="entry name" value="Pro-peptidase_S53"/>
    <property type="match status" value="1"/>
</dbReference>
<accession>A0A0C3HKS2</accession>
<dbReference type="InterPro" id="IPR023828">
    <property type="entry name" value="Peptidase_S8_Ser-AS"/>
</dbReference>
<keyword evidence="10 15" id="KW-0720">Serine protease</keyword>
<dbReference type="GO" id="GO:0008240">
    <property type="term" value="F:tripeptidyl-peptidase activity"/>
    <property type="evidence" value="ECO:0007669"/>
    <property type="project" value="UniProtKB-EC"/>
</dbReference>
<evidence type="ECO:0000256" key="12">
    <source>
        <dbReference type="ARBA" id="ARBA00023026"/>
    </source>
</evidence>
<evidence type="ECO:0000313" key="18">
    <source>
        <dbReference type="EMBL" id="KIN03615.1"/>
    </source>
</evidence>
<evidence type="ECO:0000256" key="13">
    <source>
        <dbReference type="ARBA" id="ARBA00023145"/>
    </source>
</evidence>
<evidence type="ECO:0000256" key="16">
    <source>
        <dbReference type="SAM" id="SignalP"/>
    </source>
</evidence>
<dbReference type="CDD" id="cd04056">
    <property type="entry name" value="Peptidases_S53"/>
    <property type="match status" value="1"/>
</dbReference>
<dbReference type="GO" id="GO:0046872">
    <property type="term" value="F:metal ion binding"/>
    <property type="evidence" value="ECO:0007669"/>
    <property type="project" value="UniProtKB-UniRule"/>
</dbReference>
<feature type="binding site" evidence="15">
    <location>
        <position position="570"/>
    </location>
    <ligand>
        <name>Ca(2+)</name>
        <dbReference type="ChEBI" id="CHEBI:29108"/>
    </ligand>
</feature>
<dbReference type="InterPro" id="IPR000209">
    <property type="entry name" value="Peptidase_S8/S53_dom"/>
</dbReference>
<feature type="chain" id="PRO_5002165445" description="tripeptidyl-peptidase II" evidence="16">
    <location>
        <begin position="23"/>
        <end position="612"/>
    </location>
</feature>
<keyword evidence="13" id="KW-0865">Zymogen</keyword>
<evidence type="ECO:0000256" key="14">
    <source>
        <dbReference type="ARBA" id="ARBA00023180"/>
    </source>
</evidence>
<dbReference type="GO" id="GO:0006508">
    <property type="term" value="P:proteolysis"/>
    <property type="evidence" value="ECO:0007669"/>
    <property type="project" value="UniProtKB-KW"/>
</dbReference>
<dbReference type="PROSITE" id="PS51695">
    <property type="entry name" value="SEDOLISIN"/>
    <property type="match status" value="1"/>
</dbReference>
<dbReference type="Proteomes" id="UP000054321">
    <property type="component" value="Unassembled WGS sequence"/>
</dbReference>
<dbReference type="InterPro" id="IPR050819">
    <property type="entry name" value="Tripeptidyl-peptidase_I"/>
</dbReference>
<feature type="active site" description="Charge relay system" evidence="15">
    <location>
        <position position="309"/>
    </location>
</feature>
<evidence type="ECO:0000256" key="2">
    <source>
        <dbReference type="ARBA" id="ARBA00002451"/>
    </source>
</evidence>
<dbReference type="InParanoid" id="A0A0C3HKS2"/>
<keyword evidence="5" id="KW-0964">Secreted</keyword>
<dbReference type="PROSITE" id="PS00138">
    <property type="entry name" value="SUBTILASE_SER"/>
    <property type="match status" value="1"/>
</dbReference>
<protein>
    <recommendedName>
        <fullName evidence="4">tripeptidyl-peptidase II</fullName>
        <ecNumber evidence="4">3.4.14.10</ecNumber>
    </recommendedName>
</protein>
<dbReference type="OrthoDB" id="409122at2759"/>
<keyword evidence="12" id="KW-0843">Virulence</keyword>
<feature type="active site" description="Charge relay system" evidence="15">
    <location>
        <position position="313"/>
    </location>
</feature>
<dbReference type="Pfam" id="PF00082">
    <property type="entry name" value="Peptidase_S8"/>
    <property type="match status" value="1"/>
</dbReference>
<dbReference type="GO" id="GO:0004252">
    <property type="term" value="F:serine-type endopeptidase activity"/>
    <property type="evidence" value="ECO:0007669"/>
    <property type="project" value="UniProtKB-UniRule"/>
</dbReference>
<evidence type="ECO:0000256" key="8">
    <source>
        <dbReference type="ARBA" id="ARBA00022729"/>
    </source>
</evidence>
<dbReference type="PANTHER" id="PTHR14218">
    <property type="entry name" value="PROTEASE S8 TRIPEPTIDYL PEPTIDASE I CLN2"/>
    <property type="match status" value="1"/>
</dbReference>
<feature type="signal peptide" evidence="16">
    <location>
        <begin position="1"/>
        <end position="22"/>
    </location>
</feature>
<evidence type="ECO:0000256" key="4">
    <source>
        <dbReference type="ARBA" id="ARBA00012462"/>
    </source>
</evidence>
<dbReference type="InterPro" id="IPR015366">
    <property type="entry name" value="S53_propep"/>
</dbReference>
<dbReference type="InterPro" id="IPR036852">
    <property type="entry name" value="Peptidase_S8/S53_dom_sf"/>
</dbReference>
<evidence type="ECO:0000256" key="10">
    <source>
        <dbReference type="ARBA" id="ARBA00022825"/>
    </source>
</evidence>
<evidence type="ECO:0000259" key="17">
    <source>
        <dbReference type="PROSITE" id="PS51695"/>
    </source>
</evidence>
<proteinExistence type="predicted"/>
<evidence type="ECO:0000256" key="11">
    <source>
        <dbReference type="ARBA" id="ARBA00022837"/>
    </source>
</evidence>
<dbReference type="SUPFAM" id="SSF52743">
    <property type="entry name" value="Subtilisin-like"/>
    <property type="match status" value="1"/>
</dbReference>
<dbReference type="FunFam" id="3.40.50.200:FF:000015">
    <property type="entry name" value="Tripeptidyl peptidase A"/>
    <property type="match status" value="1"/>
</dbReference>
<feature type="binding site" evidence="15">
    <location>
        <position position="588"/>
    </location>
    <ligand>
        <name>Ca(2+)</name>
        <dbReference type="ChEBI" id="CHEBI:29108"/>
    </ligand>
</feature>
<dbReference type="SMART" id="SM00944">
    <property type="entry name" value="Pro-kuma_activ"/>
    <property type="match status" value="1"/>
</dbReference>
<comment type="subcellular location">
    <subcellularLocation>
        <location evidence="3">Secreted</location>
        <location evidence="3">Extracellular space</location>
    </subcellularLocation>
</comment>
<dbReference type="AlphaFoldDB" id="A0A0C3HKS2"/>
<evidence type="ECO:0000313" key="19">
    <source>
        <dbReference type="Proteomes" id="UP000054321"/>
    </source>
</evidence>
<keyword evidence="7 15" id="KW-0479">Metal-binding</keyword>
<dbReference type="HOGENOM" id="CLU_013783_3_0_1"/>
<dbReference type="EMBL" id="KN832873">
    <property type="protein sequence ID" value="KIN03615.1"/>
    <property type="molecule type" value="Genomic_DNA"/>
</dbReference>
<dbReference type="InterPro" id="IPR030400">
    <property type="entry name" value="Sedolisin_dom"/>
</dbReference>
<evidence type="ECO:0000256" key="7">
    <source>
        <dbReference type="ARBA" id="ARBA00022723"/>
    </source>
</evidence>
<organism evidence="18 19">
    <name type="scientific">Oidiodendron maius (strain Zn)</name>
    <dbReference type="NCBI Taxonomy" id="913774"/>
    <lineage>
        <taxon>Eukaryota</taxon>
        <taxon>Fungi</taxon>
        <taxon>Dikarya</taxon>
        <taxon>Ascomycota</taxon>
        <taxon>Pezizomycotina</taxon>
        <taxon>Leotiomycetes</taxon>
        <taxon>Leotiomycetes incertae sedis</taxon>
        <taxon>Myxotrichaceae</taxon>
        <taxon>Oidiodendron</taxon>
    </lineage>
</organism>
<dbReference type="GO" id="GO:0005576">
    <property type="term" value="C:extracellular region"/>
    <property type="evidence" value="ECO:0007669"/>
    <property type="project" value="UniProtKB-SubCell"/>
</dbReference>
<keyword evidence="14" id="KW-0325">Glycoprotein</keyword>
<keyword evidence="6 15" id="KW-0645">Protease</keyword>
<feature type="binding site" evidence="15">
    <location>
        <position position="590"/>
    </location>
    <ligand>
        <name>Ca(2+)</name>
        <dbReference type="ChEBI" id="CHEBI:29108"/>
    </ligand>
</feature>
<dbReference type="PANTHER" id="PTHR14218:SF39">
    <property type="entry name" value="PEPTIDASE S53 DOMAIN-CONTAINING PROTEIN"/>
    <property type="match status" value="1"/>
</dbReference>
<evidence type="ECO:0000256" key="5">
    <source>
        <dbReference type="ARBA" id="ARBA00022525"/>
    </source>
</evidence>
<feature type="binding site" evidence="15">
    <location>
        <position position="569"/>
    </location>
    <ligand>
        <name>Ca(2+)</name>
        <dbReference type="ChEBI" id="CHEBI:29108"/>
    </ligand>
</feature>
<reference evidence="18 19" key="1">
    <citation type="submission" date="2014-04" db="EMBL/GenBank/DDBJ databases">
        <authorList>
            <consortium name="DOE Joint Genome Institute"/>
            <person name="Kuo A."/>
            <person name="Martino E."/>
            <person name="Perotto S."/>
            <person name="Kohler A."/>
            <person name="Nagy L.G."/>
            <person name="Floudas D."/>
            <person name="Copeland A."/>
            <person name="Barry K.W."/>
            <person name="Cichocki N."/>
            <person name="Veneault-Fourrey C."/>
            <person name="LaButti K."/>
            <person name="Lindquist E.A."/>
            <person name="Lipzen A."/>
            <person name="Lundell T."/>
            <person name="Morin E."/>
            <person name="Murat C."/>
            <person name="Sun H."/>
            <person name="Tunlid A."/>
            <person name="Henrissat B."/>
            <person name="Grigoriev I.V."/>
            <person name="Hibbett D.S."/>
            <person name="Martin F."/>
            <person name="Nordberg H.P."/>
            <person name="Cantor M.N."/>
            <person name="Hua S.X."/>
        </authorList>
    </citation>
    <scope>NUCLEOTIDE SEQUENCE [LARGE SCALE GENOMIC DNA]</scope>
    <source>
        <strain evidence="18 19">Zn</strain>
    </source>
</reference>
<keyword evidence="19" id="KW-1185">Reference proteome</keyword>
<gene>
    <name evidence="18" type="ORF">OIDMADRAFT_51570</name>
</gene>
<dbReference type="SUPFAM" id="SSF54897">
    <property type="entry name" value="Protease propeptides/inhibitors"/>
    <property type="match status" value="1"/>
</dbReference>
<keyword evidence="11 15" id="KW-0106">Calcium</keyword>
<dbReference type="Gene3D" id="3.40.50.200">
    <property type="entry name" value="Peptidase S8/S53 domain"/>
    <property type="match status" value="1"/>
</dbReference>
<dbReference type="Pfam" id="PF09286">
    <property type="entry name" value="Pro-kuma_activ"/>
    <property type="match status" value="1"/>
</dbReference>
<keyword evidence="8 16" id="KW-0732">Signal</keyword>
<evidence type="ECO:0000256" key="3">
    <source>
        <dbReference type="ARBA" id="ARBA00004239"/>
    </source>
</evidence>
<dbReference type="EC" id="3.4.14.10" evidence="4"/>
<evidence type="ECO:0000256" key="1">
    <source>
        <dbReference type="ARBA" id="ARBA00001910"/>
    </source>
</evidence>